<dbReference type="EMBL" id="MSCM01000002">
    <property type="protein sequence ID" value="PQJ76272.1"/>
    <property type="molecule type" value="Genomic_DNA"/>
</dbReference>
<dbReference type="AlphaFoldDB" id="A0A2S7WG85"/>
<dbReference type="OrthoDB" id="6658153at2"/>
<dbReference type="RefSeq" id="WP_105021584.1">
    <property type="nucleotide sequence ID" value="NZ_MSCM01000002.1"/>
</dbReference>
<evidence type="ECO:0000313" key="1">
    <source>
        <dbReference type="EMBL" id="PQJ76272.1"/>
    </source>
</evidence>
<evidence type="ECO:0000313" key="2">
    <source>
        <dbReference type="Proteomes" id="UP000239068"/>
    </source>
</evidence>
<accession>A0A2S7WG85</accession>
<proteinExistence type="predicted"/>
<name>A0A2S7WG85_9FLAO</name>
<organism evidence="1 2">
    <name type="scientific">Polaribacter glomeratus</name>
    <dbReference type="NCBI Taxonomy" id="102"/>
    <lineage>
        <taxon>Bacteria</taxon>
        <taxon>Pseudomonadati</taxon>
        <taxon>Bacteroidota</taxon>
        <taxon>Flavobacteriia</taxon>
        <taxon>Flavobacteriales</taxon>
        <taxon>Flavobacteriaceae</taxon>
    </lineage>
</organism>
<dbReference type="Proteomes" id="UP000239068">
    <property type="component" value="Unassembled WGS sequence"/>
</dbReference>
<evidence type="ECO:0008006" key="3">
    <source>
        <dbReference type="Google" id="ProtNLM"/>
    </source>
</evidence>
<gene>
    <name evidence="1" type="ORF">BTO16_10135</name>
</gene>
<protein>
    <recommendedName>
        <fullName evidence="3">Molecular chaperone</fullName>
    </recommendedName>
</protein>
<reference evidence="1 2" key="1">
    <citation type="submission" date="2016-12" db="EMBL/GenBank/DDBJ databases">
        <title>Trade-off between light-utilization and light-protection in marine flavobacteria.</title>
        <authorList>
            <person name="Kumagai Y."/>
            <person name="Yoshizawa S."/>
            <person name="Kogure K."/>
            <person name="Iwasaki W."/>
        </authorList>
    </citation>
    <scope>NUCLEOTIDE SEQUENCE [LARGE SCALE GENOMIC DNA]</scope>
    <source>
        <strain evidence="1 2">ATCC 43844</strain>
    </source>
</reference>
<keyword evidence="2" id="KW-1185">Reference proteome</keyword>
<dbReference type="InterPro" id="IPR013783">
    <property type="entry name" value="Ig-like_fold"/>
</dbReference>
<dbReference type="Gene3D" id="2.60.40.10">
    <property type="entry name" value="Immunoglobulins"/>
    <property type="match status" value="1"/>
</dbReference>
<comment type="caution">
    <text evidence="1">The sequence shown here is derived from an EMBL/GenBank/DDBJ whole genome shotgun (WGS) entry which is preliminary data.</text>
</comment>
<sequence length="284" mass="32335">MINKDRKDSLYYIQVFKYLLFFVFISTVISPTAAQGNLLIYPKRLVFEGRNNIEKLILSNTGKDSAVYNISFIEYRMNETGDLKIISKAEAGLNSASSHVRFFPRKVILGPYESQKIKVQVRNTQSLEDGEYRSHLYFRAEEDEGALRKKSLTKKTTMSVKLKAVFGVSIPCILRKGINTTKVSISDLELIQLPKLENVLQFNLKRTGNMSAYGDFIIKYITPNNKVYEVAKMQGVGVYTPGNFRTLKVKLQKPDKLSFNKGAFKIIFTANESKKILAEARLML</sequence>